<protein>
    <submittedName>
        <fullName evidence="1">Hydrogenase expression protein</fullName>
    </submittedName>
</protein>
<evidence type="ECO:0000313" key="1">
    <source>
        <dbReference type="EMBL" id="MFC6766232.1"/>
    </source>
</evidence>
<reference evidence="1 2" key="1">
    <citation type="journal article" date="2019" name="Int. J. Syst. Evol. Microbiol.">
        <title>The Global Catalogue of Microorganisms (GCM) 10K type strain sequencing project: providing services to taxonomists for standard genome sequencing and annotation.</title>
        <authorList>
            <consortium name="The Broad Institute Genomics Platform"/>
            <consortium name="The Broad Institute Genome Sequencing Center for Infectious Disease"/>
            <person name="Wu L."/>
            <person name="Ma J."/>
        </authorList>
    </citation>
    <scope>NUCLEOTIDE SEQUENCE [LARGE SCALE GENOMIC DNA]</scope>
    <source>
        <strain evidence="1 2">LMG 29247</strain>
    </source>
</reference>
<proteinExistence type="predicted"/>
<keyword evidence="2" id="KW-1185">Reference proteome</keyword>
<dbReference type="EMBL" id="JBHSWV010000226">
    <property type="protein sequence ID" value="MFC6766232.1"/>
    <property type="molecule type" value="Genomic_DNA"/>
</dbReference>
<feature type="non-terminal residue" evidence="1">
    <location>
        <position position="66"/>
    </location>
</feature>
<gene>
    <name evidence="1" type="ORF">ACFQE6_14915</name>
</gene>
<dbReference type="AlphaFoldDB" id="A0ABD5SMH9"/>
<dbReference type="Proteomes" id="UP001596383">
    <property type="component" value="Unassembled WGS sequence"/>
</dbReference>
<organism evidence="1 2">
    <name type="scientific">Natrinema soli</name>
    <dbReference type="NCBI Taxonomy" id="1930624"/>
    <lineage>
        <taxon>Archaea</taxon>
        <taxon>Methanobacteriati</taxon>
        <taxon>Methanobacteriota</taxon>
        <taxon>Stenosarchaea group</taxon>
        <taxon>Halobacteria</taxon>
        <taxon>Halobacteriales</taxon>
        <taxon>Natrialbaceae</taxon>
        <taxon>Natrinema</taxon>
    </lineage>
</organism>
<comment type="caution">
    <text evidence="1">The sequence shown here is derived from an EMBL/GenBank/DDBJ whole genome shotgun (WGS) entry which is preliminary data.</text>
</comment>
<name>A0ABD5SMH9_9EURY</name>
<sequence>MPGKVSPDDLLAHVFEWTGAADSDETVLQGPADGEDAAAIDWPDGDGTLVVSSDPISLAASQVGRL</sequence>
<accession>A0ABD5SMH9</accession>
<evidence type="ECO:0000313" key="2">
    <source>
        <dbReference type="Proteomes" id="UP001596383"/>
    </source>
</evidence>